<feature type="chain" id="PRO_5035468046" evidence="2">
    <location>
        <begin position="22"/>
        <end position="250"/>
    </location>
</feature>
<evidence type="ECO:0000313" key="4">
    <source>
        <dbReference type="Proteomes" id="UP000813385"/>
    </source>
</evidence>
<feature type="compositionally biased region" description="Low complexity" evidence="1">
    <location>
        <begin position="194"/>
        <end position="207"/>
    </location>
</feature>
<feature type="compositionally biased region" description="Low complexity" evidence="1">
    <location>
        <begin position="131"/>
        <end position="150"/>
    </location>
</feature>
<organism evidence="3 4">
    <name type="scientific">Plectosphaerella cucumerina</name>
    <dbReference type="NCBI Taxonomy" id="40658"/>
    <lineage>
        <taxon>Eukaryota</taxon>
        <taxon>Fungi</taxon>
        <taxon>Dikarya</taxon>
        <taxon>Ascomycota</taxon>
        <taxon>Pezizomycotina</taxon>
        <taxon>Sordariomycetes</taxon>
        <taxon>Hypocreomycetidae</taxon>
        <taxon>Glomerellales</taxon>
        <taxon>Plectosphaerellaceae</taxon>
        <taxon>Plectosphaerella</taxon>
    </lineage>
</organism>
<dbReference type="Proteomes" id="UP000813385">
    <property type="component" value="Unassembled WGS sequence"/>
</dbReference>
<feature type="signal peptide" evidence="2">
    <location>
        <begin position="1"/>
        <end position="21"/>
    </location>
</feature>
<comment type="caution">
    <text evidence="3">The sequence shown here is derived from an EMBL/GenBank/DDBJ whole genome shotgun (WGS) entry which is preliminary data.</text>
</comment>
<protein>
    <submittedName>
        <fullName evidence="3">Uncharacterized protein</fullName>
    </submittedName>
</protein>
<evidence type="ECO:0000313" key="3">
    <source>
        <dbReference type="EMBL" id="KAH7376519.1"/>
    </source>
</evidence>
<evidence type="ECO:0000256" key="1">
    <source>
        <dbReference type="SAM" id="MobiDB-lite"/>
    </source>
</evidence>
<dbReference type="OrthoDB" id="4587212at2759"/>
<feature type="region of interest" description="Disordered" evidence="1">
    <location>
        <begin position="117"/>
        <end position="218"/>
    </location>
</feature>
<dbReference type="EMBL" id="JAGPXD010000001">
    <property type="protein sequence ID" value="KAH7376519.1"/>
    <property type="molecule type" value="Genomic_DNA"/>
</dbReference>
<proteinExistence type="predicted"/>
<keyword evidence="4" id="KW-1185">Reference proteome</keyword>
<reference evidence="3" key="1">
    <citation type="journal article" date="2021" name="Nat. Commun.">
        <title>Genetic determinants of endophytism in the Arabidopsis root mycobiome.</title>
        <authorList>
            <person name="Mesny F."/>
            <person name="Miyauchi S."/>
            <person name="Thiergart T."/>
            <person name="Pickel B."/>
            <person name="Atanasova L."/>
            <person name="Karlsson M."/>
            <person name="Huettel B."/>
            <person name="Barry K.W."/>
            <person name="Haridas S."/>
            <person name="Chen C."/>
            <person name="Bauer D."/>
            <person name="Andreopoulos W."/>
            <person name="Pangilinan J."/>
            <person name="LaButti K."/>
            <person name="Riley R."/>
            <person name="Lipzen A."/>
            <person name="Clum A."/>
            <person name="Drula E."/>
            <person name="Henrissat B."/>
            <person name="Kohler A."/>
            <person name="Grigoriev I.V."/>
            <person name="Martin F.M."/>
            <person name="Hacquard S."/>
        </authorList>
    </citation>
    <scope>NUCLEOTIDE SEQUENCE</scope>
    <source>
        <strain evidence="3">MPI-CAGE-AT-0016</strain>
    </source>
</reference>
<name>A0A8K0X9L9_9PEZI</name>
<feature type="compositionally biased region" description="Polar residues" evidence="1">
    <location>
        <begin position="151"/>
        <end position="167"/>
    </location>
</feature>
<gene>
    <name evidence="3" type="ORF">B0T11DRAFT_21911</name>
</gene>
<keyword evidence="2" id="KW-0732">Signal</keyword>
<accession>A0A8K0X9L9</accession>
<sequence>MRNINLQSTTALATVVSLALAARPAIPGNILQQRQDFLCPVVCDQTWCCLIGQTCQEASAGDAPFECADPLFETTESAFALGPLVTAVESIVSENNDFISSITAALSLTLTFPSITVLPDPPEETTPSQRPTPTEPSVPSTTTIPETESTQEATPSTGTPDVTSTQPAPSSTETSDADSTEETPSSLGTSDVESTITTSTRSGSSISTGGGSTRSFDPIPTSALPAAAPKVISPWQHGIAALGMVMAVVW</sequence>
<dbReference type="AlphaFoldDB" id="A0A8K0X9L9"/>
<evidence type="ECO:0000256" key="2">
    <source>
        <dbReference type="SAM" id="SignalP"/>
    </source>
</evidence>